<dbReference type="SUPFAM" id="SSF48403">
    <property type="entry name" value="Ankyrin repeat"/>
    <property type="match status" value="1"/>
</dbReference>
<feature type="transmembrane region" description="Helical" evidence="8">
    <location>
        <begin position="285"/>
        <end position="310"/>
    </location>
</feature>
<evidence type="ECO:0000256" key="1">
    <source>
        <dbReference type="ARBA" id="ARBA00004141"/>
    </source>
</evidence>
<dbReference type="Pfam" id="PF12796">
    <property type="entry name" value="Ank_2"/>
    <property type="match status" value="1"/>
</dbReference>
<dbReference type="Pfam" id="PF00023">
    <property type="entry name" value="Ank"/>
    <property type="match status" value="1"/>
</dbReference>
<feature type="transmembrane region" description="Helical" evidence="8">
    <location>
        <begin position="208"/>
        <end position="231"/>
    </location>
</feature>
<dbReference type="InterPro" id="IPR026961">
    <property type="entry name" value="PGG_dom"/>
</dbReference>
<dbReference type="Proteomes" id="UP000026960">
    <property type="component" value="Chromosome 9"/>
</dbReference>
<reference evidence="10" key="1">
    <citation type="journal article" date="2009" name="Rice">
        <title>De Novo Next Generation Sequencing of Plant Genomes.</title>
        <authorList>
            <person name="Rounsley S."/>
            <person name="Marri P.R."/>
            <person name="Yu Y."/>
            <person name="He R."/>
            <person name="Sisneros N."/>
            <person name="Goicoechea J.L."/>
            <person name="Lee S.J."/>
            <person name="Angelova A."/>
            <person name="Kudrna D."/>
            <person name="Luo M."/>
            <person name="Affourtit J."/>
            <person name="Desany B."/>
            <person name="Knight J."/>
            <person name="Niazi F."/>
            <person name="Egholm M."/>
            <person name="Wing R.A."/>
        </authorList>
    </citation>
    <scope>NUCLEOTIDE SEQUENCE [LARGE SCALE GENOMIC DNA]</scope>
    <source>
        <strain evidence="10">cv. IRGC 105608</strain>
    </source>
</reference>
<dbReference type="eggNOG" id="KOG0504">
    <property type="taxonomic scope" value="Eukaryota"/>
</dbReference>
<accession>A0A0D3H5D1</accession>
<evidence type="ECO:0000256" key="8">
    <source>
        <dbReference type="SAM" id="Phobius"/>
    </source>
</evidence>
<evidence type="ECO:0000256" key="6">
    <source>
        <dbReference type="ARBA" id="ARBA00023136"/>
    </source>
</evidence>
<sequence length="389" mass="43048">MWLYRKPSPPPPITFRFSRHQGPLRRILDAHPISARIADNNGSFPIHVAASTGSIKALQILIAVDLTYAGLRDDEGRTFLHVAIQNKRDNTVEFACQEPKLAWVLNMQDNDGSTALHLAVLIGELRIFSYLMQNKQVLVSLQNYNEQTALDISFGSRTTGLSYGMDPRHTPDLGARHGNYRQDQFEEERIPKLDEEKESKKITESTQALGIGAVLVATATFAAAFTMPGGYRADDHADARRELRIRRVQFVVSNALAFTLSCIATTLLVLSGAAAVDTRARQASLGFAVAFLMGAARSFCVAFALGMYVVLAPVALATAIAACFITSFTPLDVTLFVRVFFIEARTLHRRLGIEAWWTLGKMIVGNLLSEFWCYIVIFGLPAVLKLKRN</sequence>
<evidence type="ECO:0000256" key="4">
    <source>
        <dbReference type="ARBA" id="ARBA00022989"/>
    </source>
</evidence>
<organism evidence="10">
    <name type="scientific">Oryza barthii</name>
    <dbReference type="NCBI Taxonomy" id="65489"/>
    <lineage>
        <taxon>Eukaryota</taxon>
        <taxon>Viridiplantae</taxon>
        <taxon>Streptophyta</taxon>
        <taxon>Embryophyta</taxon>
        <taxon>Tracheophyta</taxon>
        <taxon>Spermatophyta</taxon>
        <taxon>Magnoliopsida</taxon>
        <taxon>Liliopsida</taxon>
        <taxon>Poales</taxon>
        <taxon>Poaceae</taxon>
        <taxon>BOP clade</taxon>
        <taxon>Oryzoideae</taxon>
        <taxon>Oryzeae</taxon>
        <taxon>Oryzinae</taxon>
        <taxon>Oryza</taxon>
    </lineage>
</organism>
<feature type="repeat" description="ANK" evidence="7">
    <location>
        <begin position="111"/>
        <end position="134"/>
    </location>
</feature>
<dbReference type="HOGENOM" id="CLU_000134_36_1_1"/>
<evidence type="ECO:0000259" key="9">
    <source>
        <dbReference type="Pfam" id="PF13962"/>
    </source>
</evidence>
<feature type="transmembrane region" description="Helical" evidence="8">
    <location>
        <begin position="316"/>
        <end position="341"/>
    </location>
</feature>
<keyword evidence="2 8" id="KW-0812">Transmembrane</keyword>
<keyword evidence="4 8" id="KW-1133">Transmembrane helix</keyword>
<dbReference type="InterPro" id="IPR036770">
    <property type="entry name" value="Ankyrin_rpt-contain_sf"/>
</dbReference>
<keyword evidence="5 7" id="KW-0040">ANK repeat</keyword>
<evidence type="ECO:0000256" key="3">
    <source>
        <dbReference type="ARBA" id="ARBA00022737"/>
    </source>
</evidence>
<keyword evidence="3" id="KW-0677">Repeat</keyword>
<dbReference type="PROSITE" id="PS50297">
    <property type="entry name" value="ANK_REP_REGION"/>
    <property type="match status" value="1"/>
</dbReference>
<dbReference type="Gene3D" id="1.25.40.20">
    <property type="entry name" value="Ankyrin repeat-containing domain"/>
    <property type="match status" value="1"/>
</dbReference>
<evidence type="ECO:0000313" key="10">
    <source>
        <dbReference type="EnsemblPlants" id="OBART09G05780.1"/>
    </source>
</evidence>
<keyword evidence="11" id="KW-1185">Reference proteome</keyword>
<name>A0A0D3H5D1_9ORYZ</name>
<dbReference type="Gramene" id="OBART09G05780.1">
    <property type="protein sequence ID" value="OBART09G05780.1"/>
    <property type="gene ID" value="OBART09G05780"/>
</dbReference>
<dbReference type="EnsemblPlants" id="OBART09G05780.1">
    <property type="protein sequence ID" value="OBART09G05780.1"/>
    <property type="gene ID" value="OBART09G05780"/>
</dbReference>
<dbReference type="PROSITE" id="PS50088">
    <property type="entry name" value="ANK_REPEAT"/>
    <property type="match status" value="1"/>
</dbReference>
<dbReference type="SMART" id="SM00248">
    <property type="entry name" value="ANK"/>
    <property type="match status" value="3"/>
</dbReference>
<evidence type="ECO:0000256" key="5">
    <source>
        <dbReference type="ARBA" id="ARBA00023043"/>
    </source>
</evidence>
<protein>
    <recommendedName>
        <fullName evidence="9">PGG domain-containing protein</fullName>
    </recommendedName>
</protein>
<dbReference type="GO" id="GO:0005886">
    <property type="term" value="C:plasma membrane"/>
    <property type="evidence" value="ECO:0007669"/>
    <property type="project" value="TreeGrafter"/>
</dbReference>
<dbReference type="Pfam" id="PF13962">
    <property type="entry name" value="PGG"/>
    <property type="match status" value="1"/>
</dbReference>
<dbReference type="AlphaFoldDB" id="A0A0D3H5D1"/>
<feature type="transmembrane region" description="Helical" evidence="8">
    <location>
        <begin position="251"/>
        <end position="273"/>
    </location>
</feature>
<dbReference type="STRING" id="65489.A0A0D3H5D1"/>
<evidence type="ECO:0000256" key="7">
    <source>
        <dbReference type="PROSITE-ProRule" id="PRU00023"/>
    </source>
</evidence>
<evidence type="ECO:0000313" key="11">
    <source>
        <dbReference type="Proteomes" id="UP000026960"/>
    </source>
</evidence>
<feature type="domain" description="PGG" evidence="9">
    <location>
        <begin position="200"/>
        <end position="310"/>
    </location>
</feature>
<keyword evidence="6 8" id="KW-0472">Membrane</keyword>
<reference evidence="10" key="2">
    <citation type="submission" date="2015-03" db="UniProtKB">
        <authorList>
            <consortium name="EnsemblPlants"/>
        </authorList>
    </citation>
    <scope>IDENTIFICATION</scope>
</reference>
<dbReference type="InterPro" id="IPR002110">
    <property type="entry name" value="Ankyrin_rpt"/>
</dbReference>
<feature type="transmembrane region" description="Helical" evidence="8">
    <location>
        <begin position="362"/>
        <end position="384"/>
    </location>
</feature>
<dbReference type="PaxDb" id="65489-OBART09G05780.1"/>
<proteinExistence type="predicted"/>
<dbReference type="PANTHER" id="PTHR24186:SF50">
    <property type="entry name" value="ANKYRIN REPEAT-CONTAINING PROTEIN ITN1-LIKE ISOFORM X1"/>
    <property type="match status" value="1"/>
</dbReference>
<evidence type="ECO:0000256" key="2">
    <source>
        <dbReference type="ARBA" id="ARBA00022692"/>
    </source>
</evidence>
<comment type="subcellular location">
    <subcellularLocation>
        <location evidence="1">Membrane</location>
        <topology evidence="1">Multi-pass membrane protein</topology>
    </subcellularLocation>
</comment>
<dbReference type="PANTHER" id="PTHR24186">
    <property type="entry name" value="PROTEIN PHOSPHATASE 1 REGULATORY SUBUNIT"/>
    <property type="match status" value="1"/>
</dbReference>